<feature type="region of interest" description="Disordered" evidence="1">
    <location>
        <begin position="198"/>
        <end position="267"/>
    </location>
</feature>
<feature type="compositionally biased region" description="Basic and acidic residues" evidence="1">
    <location>
        <begin position="248"/>
        <end position="259"/>
    </location>
</feature>
<sequence>MSAATPFKRRRLNDAAATLKKPFVSPMRSSAKQEQKTPLQPTLRHPDIPYAPSTLAHSFTPAPNQQNTISDKSEARTGQHDTTPPYPRSQTTTLSTKFARHSARKDPAERELSRLITHLELEAKRLCNDIDILAQAEKLRTGNTDADLEELRQKWKKAAQDASEEVFGSVKERVNRMGGVRVWRQSEQRKFERANGLGEFAPEPEEDGNIDKDCEFDSQGEELPEAEQEYRKTEKKRMQQELMDATDVDERQGLEEKGPPRVWQEAGQDDDEFTMDMMLRSLNIELDVIGYDKQAQRWIS</sequence>
<dbReference type="Gene3D" id="6.10.140.1020">
    <property type="match status" value="1"/>
</dbReference>
<dbReference type="GO" id="GO:0006310">
    <property type="term" value="P:DNA recombination"/>
    <property type="evidence" value="ECO:0007669"/>
    <property type="project" value="TreeGrafter"/>
</dbReference>
<evidence type="ECO:0008006" key="4">
    <source>
        <dbReference type="Google" id="ProtNLM"/>
    </source>
</evidence>
<reference evidence="2" key="1">
    <citation type="journal article" date="2020" name="Stud. Mycol.">
        <title>101 Dothideomycetes genomes: a test case for predicting lifestyles and emergence of pathogens.</title>
        <authorList>
            <person name="Haridas S."/>
            <person name="Albert R."/>
            <person name="Binder M."/>
            <person name="Bloem J."/>
            <person name="Labutti K."/>
            <person name="Salamov A."/>
            <person name="Andreopoulos B."/>
            <person name="Baker S."/>
            <person name="Barry K."/>
            <person name="Bills G."/>
            <person name="Bluhm B."/>
            <person name="Cannon C."/>
            <person name="Castanera R."/>
            <person name="Culley D."/>
            <person name="Daum C."/>
            <person name="Ezra D."/>
            <person name="Gonzalez J."/>
            <person name="Henrissat B."/>
            <person name="Kuo A."/>
            <person name="Liang C."/>
            <person name="Lipzen A."/>
            <person name="Lutzoni F."/>
            <person name="Magnuson J."/>
            <person name="Mondo S."/>
            <person name="Nolan M."/>
            <person name="Ohm R."/>
            <person name="Pangilinan J."/>
            <person name="Park H.-J."/>
            <person name="Ramirez L."/>
            <person name="Alfaro M."/>
            <person name="Sun H."/>
            <person name="Tritt A."/>
            <person name="Yoshinaga Y."/>
            <person name="Zwiers L.-H."/>
            <person name="Turgeon B."/>
            <person name="Goodwin S."/>
            <person name="Spatafora J."/>
            <person name="Crous P."/>
            <person name="Grigoriev I."/>
        </authorList>
    </citation>
    <scope>NUCLEOTIDE SEQUENCE</scope>
    <source>
        <strain evidence="2">CBS 116435</strain>
    </source>
</reference>
<dbReference type="Proteomes" id="UP000799441">
    <property type="component" value="Unassembled WGS sequence"/>
</dbReference>
<feature type="compositionally biased region" description="Polar residues" evidence="1">
    <location>
        <begin position="55"/>
        <end position="70"/>
    </location>
</feature>
<organism evidence="2 3">
    <name type="scientific">Polychaeton citri CBS 116435</name>
    <dbReference type="NCBI Taxonomy" id="1314669"/>
    <lineage>
        <taxon>Eukaryota</taxon>
        <taxon>Fungi</taxon>
        <taxon>Dikarya</taxon>
        <taxon>Ascomycota</taxon>
        <taxon>Pezizomycotina</taxon>
        <taxon>Dothideomycetes</taxon>
        <taxon>Dothideomycetidae</taxon>
        <taxon>Capnodiales</taxon>
        <taxon>Capnodiaceae</taxon>
        <taxon>Polychaeton</taxon>
    </lineage>
</organism>
<feature type="compositionally biased region" description="Basic and acidic residues" evidence="1">
    <location>
        <begin position="228"/>
        <end position="239"/>
    </location>
</feature>
<dbReference type="AlphaFoldDB" id="A0A9P4UQC0"/>
<protein>
    <recommendedName>
        <fullName evidence="4">DNA repair protein Dds20/Mei5</fullName>
    </recommendedName>
</protein>
<dbReference type="OrthoDB" id="27934at2759"/>
<dbReference type="EMBL" id="MU003791">
    <property type="protein sequence ID" value="KAF2721351.1"/>
    <property type="molecule type" value="Genomic_DNA"/>
</dbReference>
<dbReference type="PANTHER" id="PTHR28527">
    <property type="entry name" value="MATING-TYPE SWITCHING PROTEIN SWI2-RELATED"/>
    <property type="match status" value="1"/>
</dbReference>
<dbReference type="PANTHER" id="PTHR28527:SF1">
    <property type="entry name" value="SWI5-DEPENDENT RECOMBINATION DNA REPAIR PROTEIN 1"/>
    <property type="match status" value="1"/>
</dbReference>
<proteinExistence type="predicted"/>
<feature type="region of interest" description="Disordered" evidence="1">
    <location>
        <begin position="1"/>
        <end position="109"/>
    </location>
</feature>
<keyword evidence="3" id="KW-1185">Reference proteome</keyword>
<gene>
    <name evidence="2" type="ORF">K431DRAFT_247335</name>
</gene>
<name>A0A9P4UQC0_9PEZI</name>
<comment type="caution">
    <text evidence="2">The sequence shown here is derived from an EMBL/GenBank/DDBJ whole genome shotgun (WGS) entry which is preliminary data.</text>
</comment>
<evidence type="ECO:0000256" key="1">
    <source>
        <dbReference type="SAM" id="MobiDB-lite"/>
    </source>
</evidence>
<feature type="compositionally biased region" description="Acidic residues" evidence="1">
    <location>
        <begin position="216"/>
        <end position="227"/>
    </location>
</feature>
<evidence type="ECO:0000313" key="3">
    <source>
        <dbReference type="Proteomes" id="UP000799441"/>
    </source>
</evidence>
<feature type="compositionally biased region" description="Polar residues" evidence="1">
    <location>
        <begin position="27"/>
        <end position="40"/>
    </location>
</feature>
<evidence type="ECO:0000313" key="2">
    <source>
        <dbReference type="EMBL" id="KAF2721351.1"/>
    </source>
</evidence>
<accession>A0A9P4UQC0</accession>